<sequence length="87" mass="9850">MLVGTTPVAENNTIQEALVMVKKTGNFLLDILYYLIFGWQTKIGVAQDLPLFNTIKAEAEVGAAYVKYDLAVLKFRSFYQSWVDKVE</sequence>
<dbReference type="EMBL" id="CP024785">
    <property type="protein sequence ID" value="AUB35394.1"/>
    <property type="molecule type" value="Genomic_DNA"/>
</dbReference>
<accession>A0A2K8SIU4</accession>
<dbReference type="OrthoDB" id="477744at2"/>
<keyword evidence="2" id="KW-1185">Reference proteome</keyword>
<proteinExistence type="predicted"/>
<evidence type="ECO:0000313" key="2">
    <source>
        <dbReference type="Proteomes" id="UP000232003"/>
    </source>
</evidence>
<evidence type="ECO:0000313" key="1">
    <source>
        <dbReference type="EMBL" id="AUB35394.1"/>
    </source>
</evidence>
<name>A0A2K8SIU4_9NOSO</name>
<protein>
    <submittedName>
        <fullName evidence="1">Aminopyrrolnitrin oxidase PrnD</fullName>
    </submittedName>
</protein>
<gene>
    <name evidence="1" type="ORF">COO91_01272</name>
</gene>
<reference evidence="1 2" key="1">
    <citation type="submission" date="2017-11" db="EMBL/GenBank/DDBJ databases">
        <title>Complete genome of a free-living desiccation-tolerant cyanobacterium and its photosynthetic adaptation to extreme terrestrial habitat.</title>
        <authorList>
            <person name="Shang J."/>
        </authorList>
    </citation>
    <scope>NUCLEOTIDE SEQUENCE [LARGE SCALE GENOMIC DNA]</scope>
    <source>
        <strain evidence="1 2">CCNUN1</strain>
    </source>
</reference>
<dbReference type="Proteomes" id="UP000232003">
    <property type="component" value="Chromosome"/>
</dbReference>
<dbReference type="RefSeq" id="WP_100897629.1">
    <property type="nucleotide sequence ID" value="NZ_CAWNNC010000001.1"/>
</dbReference>
<dbReference type="AlphaFoldDB" id="A0A2K8SIU4"/>
<dbReference type="KEGG" id="nfl:COO91_01272"/>
<organism evidence="1 2">
    <name type="scientific">Nostoc flagelliforme CCNUN1</name>
    <dbReference type="NCBI Taxonomy" id="2038116"/>
    <lineage>
        <taxon>Bacteria</taxon>
        <taxon>Bacillati</taxon>
        <taxon>Cyanobacteriota</taxon>
        <taxon>Cyanophyceae</taxon>
        <taxon>Nostocales</taxon>
        <taxon>Nostocaceae</taxon>
        <taxon>Nostoc</taxon>
    </lineage>
</organism>